<proteinExistence type="predicted"/>
<feature type="non-terminal residue" evidence="1">
    <location>
        <position position="89"/>
    </location>
</feature>
<dbReference type="EMBL" id="CAXAMM010040730">
    <property type="protein sequence ID" value="CAK9095072.1"/>
    <property type="molecule type" value="Genomic_DNA"/>
</dbReference>
<name>A0ABP0R3D6_9DINO</name>
<keyword evidence="2" id="KW-1185">Reference proteome</keyword>
<dbReference type="Proteomes" id="UP001642464">
    <property type="component" value="Unassembled WGS sequence"/>
</dbReference>
<evidence type="ECO:0000313" key="2">
    <source>
        <dbReference type="Proteomes" id="UP001642464"/>
    </source>
</evidence>
<reference evidence="1 2" key="1">
    <citation type="submission" date="2024-02" db="EMBL/GenBank/DDBJ databases">
        <authorList>
            <person name="Chen Y."/>
            <person name="Shah S."/>
            <person name="Dougan E. K."/>
            <person name="Thang M."/>
            <person name="Chan C."/>
        </authorList>
    </citation>
    <scope>NUCLEOTIDE SEQUENCE [LARGE SCALE GENOMIC DNA]</scope>
</reference>
<comment type="caution">
    <text evidence="1">The sequence shown here is derived from an EMBL/GenBank/DDBJ whole genome shotgun (WGS) entry which is preliminary data.</text>
</comment>
<protein>
    <submittedName>
        <fullName evidence="1">Uncharacterized protein</fullName>
    </submittedName>
</protein>
<evidence type="ECO:0000313" key="1">
    <source>
        <dbReference type="EMBL" id="CAK9095072.1"/>
    </source>
</evidence>
<organism evidence="1 2">
    <name type="scientific">Durusdinium trenchii</name>
    <dbReference type="NCBI Taxonomy" id="1381693"/>
    <lineage>
        <taxon>Eukaryota</taxon>
        <taxon>Sar</taxon>
        <taxon>Alveolata</taxon>
        <taxon>Dinophyceae</taxon>
        <taxon>Suessiales</taxon>
        <taxon>Symbiodiniaceae</taxon>
        <taxon>Durusdinium</taxon>
    </lineage>
</organism>
<gene>
    <name evidence="1" type="ORF">SCF082_LOCUS44672</name>
</gene>
<accession>A0ABP0R3D6</accession>
<sequence>MPQEAEFNKDTLYDRPVEEKLVRLWAKQHVEDKHLVGVLRALEACQHDIHQTKGFTFHQNRLRYSLTILGSKDSAQSRVSQTDKFWHGF</sequence>